<dbReference type="PROSITE" id="PS50109">
    <property type="entry name" value="HIS_KIN"/>
    <property type="match status" value="1"/>
</dbReference>
<dbReference type="InterPro" id="IPR036097">
    <property type="entry name" value="HisK_dim/P_sf"/>
</dbReference>
<dbReference type="InterPro" id="IPR003661">
    <property type="entry name" value="HisK_dim/P_dom"/>
</dbReference>
<feature type="domain" description="Histidine kinase" evidence="6">
    <location>
        <begin position="18"/>
        <end position="210"/>
    </location>
</feature>
<comment type="catalytic activity">
    <reaction evidence="1">
        <text>ATP + protein L-histidine = ADP + protein N-phospho-L-histidine.</text>
        <dbReference type="EC" id="2.7.13.3"/>
    </reaction>
</comment>
<evidence type="ECO:0000256" key="1">
    <source>
        <dbReference type="ARBA" id="ARBA00000085"/>
    </source>
</evidence>
<evidence type="ECO:0000313" key="8">
    <source>
        <dbReference type="Proteomes" id="UP001499863"/>
    </source>
</evidence>
<dbReference type="Gene3D" id="3.30.565.10">
    <property type="entry name" value="Histidine kinase-like ATPase, C-terminal domain"/>
    <property type="match status" value="1"/>
</dbReference>
<dbReference type="SMART" id="SM00388">
    <property type="entry name" value="HisKA"/>
    <property type="match status" value="1"/>
</dbReference>
<dbReference type="Proteomes" id="UP001499863">
    <property type="component" value="Unassembled WGS sequence"/>
</dbReference>
<comment type="caution">
    <text evidence="7">The sequence shown here is derived from an EMBL/GenBank/DDBJ whole genome shotgun (WGS) entry which is preliminary data.</text>
</comment>
<name>A0ABN1XPJ3_9ACTN</name>
<sequence length="218" mass="23706">MSRELHRRLEDEQRFTADVAHELRTPLTGLVTAAELLPPGRPTQLVQNRVQALRALVEDLLEVSRLDADAELPDLSAVPLERAVRRTVTLTGLDVAVEVAADASVRTDLRRLDRILGNLLLNADRHGGGAIHLRVDGHRITVRDHGPGFPDELLRDGPQRFRTSVRERGKGHGLGLTIAQGHTRVIGATLTFTNHPAGGALATLTLPPADEEFGDEAP</sequence>
<evidence type="ECO:0000256" key="3">
    <source>
        <dbReference type="ARBA" id="ARBA00012438"/>
    </source>
</evidence>
<evidence type="ECO:0000256" key="4">
    <source>
        <dbReference type="ARBA" id="ARBA00022553"/>
    </source>
</evidence>
<keyword evidence="5" id="KW-0418">Kinase</keyword>
<dbReference type="InterPro" id="IPR003594">
    <property type="entry name" value="HATPase_dom"/>
</dbReference>
<dbReference type="PANTHER" id="PTHR43547">
    <property type="entry name" value="TWO-COMPONENT HISTIDINE KINASE"/>
    <property type="match status" value="1"/>
</dbReference>
<dbReference type="InterPro" id="IPR005467">
    <property type="entry name" value="His_kinase_dom"/>
</dbReference>
<dbReference type="SMART" id="SM00387">
    <property type="entry name" value="HATPase_c"/>
    <property type="match status" value="1"/>
</dbReference>
<dbReference type="Gene3D" id="1.10.287.130">
    <property type="match status" value="1"/>
</dbReference>
<keyword evidence="4" id="KW-0597">Phosphoprotein</keyword>
<dbReference type="PANTHER" id="PTHR43547:SF2">
    <property type="entry name" value="HYBRID SIGNAL TRANSDUCTION HISTIDINE KINASE C"/>
    <property type="match status" value="1"/>
</dbReference>
<dbReference type="Pfam" id="PF02518">
    <property type="entry name" value="HATPase_c"/>
    <property type="match status" value="1"/>
</dbReference>
<evidence type="ECO:0000313" key="7">
    <source>
        <dbReference type="EMBL" id="GAA1385481.1"/>
    </source>
</evidence>
<dbReference type="EMBL" id="BAAAKJ010000036">
    <property type="protein sequence ID" value="GAA1385481.1"/>
    <property type="molecule type" value="Genomic_DNA"/>
</dbReference>
<evidence type="ECO:0000256" key="5">
    <source>
        <dbReference type="ARBA" id="ARBA00022777"/>
    </source>
</evidence>
<dbReference type="RefSeq" id="WP_344325835.1">
    <property type="nucleotide sequence ID" value="NZ_BAAAKJ010000036.1"/>
</dbReference>
<keyword evidence="5" id="KW-0808">Transferase</keyword>
<organism evidence="7 8">
    <name type="scientific">Kitasatospora putterlickiae</name>
    <dbReference type="NCBI Taxonomy" id="221725"/>
    <lineage>
        <taxon>Bacteria</taxon>
        <taxon>Bacillati</taxon>
        <taxon>Actinomycetota</taxon>
        <taxon>Actinomycetes</taxon>
        <taxon>Kitasatosporales</taxon>
        <taxon>Streptomycetaceae</taxon>
        <taxon>Kitasatospora</taxon>
    </lineage>
</organism>
<accession>A0ABN1XPJ3</accession>
<dbReference type="SUPFAM" id="SSF47384">
    <property type="entry name" value="Homodimeric domain of signal transducing histidine kinase"/>
    <property type="match status" value="1"/>
</dbReference>
<dbReference type="EC" id="2.7.13.3" evidence="3"/>
<proteinExistence type="predicted"/>
<dbReference type="InterPro" id="IPR036890">
    <property type="entry name" value="HATPase_C_sf"/>
</dbReference>
<gene>
    <name evidence="7" type="ORF">GCM10009639_08140</name>
</gene>
<evidence type="ECO:0000259" key="6">
    <source>
        <dbReference type="PROSITE" id="PS50109"/>
    </source>
</evidence>
<dbReference type="CDD" id="cd00082">
    <property type="entry name" value="HisKA"/>
    <property type="match status" value="1"/>
</dbReference>
<dbReference type="SUPFAM" id="SSF55874">
    <property type="entry name" value="ATPase domain of HSP90 chaperone/DNA topoisomerase II/histidine kinase"/>
    <property type="match status" value="1"/>
</dbReference>
<evidence type="ECO:0000256" key="2">
    <source>
        <dbReference type="ARBA" id="ARBA00004236"/>
    </source>
</evidence>
<comment type="subcellular location">
    <subcellularLocation>
        <location evidence="2">Cell membrane</location>
    </subcellularLocation>
</comment>
<keyword evidence="8" id="KW-1185">Reference proteome</keyword>
<reference evidence="7 8" key="1">
    <citation type="journal article" date="2019" name="Int. J. Syst. Evol. Microbiol.">
        <title>The Global Catalogue of Microorganisms (GCM) 10K type strain sequencing project: providing services to taxonomists for standard genome sequencing and annotation.</title>
        <authorList>
            <consortium name="The Broad Institute Genomics Platform"/>
            <consortium name="The Broad Institute Genome Sequencing Center for Infectious Disease"/>
            <person name="Wu L."/>
            <person name="Ma J."/>
        </authorList>
    </citation>
    <scope>NUCLEOTIDE SEQUENCE [LARGE SCALE GENOMIC DNA]</scope>
    <source>
        <strain evidence="7 8">JCM 12393</strain>
    </source>
</reference>
<dbReference type="Pfam" id="PF00512">
    <property type="entry name" value="HisKA"/>
    <property type="match status" value="1"/>
</dbReference>
<protein>
    <recommendedName>
        <fullName evidence="3">histidine kinase</fullName>
        <ecNumber evidence="3">2.7.13.3</ecNumber>
    </recommendedName>
</protein>